<keyword evidence="5" id="KW-1185">Reference proteome</keyword>
<dbReference type="GO" id="GO:0005737">
    <property type="term" value="C:cytoplasm"/>
    <property type="evidence" value="ECO:0007669"/>
    <property type="project" value="TreeGrafter"/>
</dbReference>
<dbReference type="GO" id="GO:0016832">
    <property type="term" value="F:aldehyde-lyase activity"/>
    <property type="evidence" value="ECO:0007669"/>
    <property type="project" value="TreeGrafter"/>
</dbReference>
<dbReference type="Gene3D" id="3.20.20.60">
    <property type="entry name" value="Phosphoenolpyruvate-binding domains"/>
    <property type="match status" value="1"/>
</dbReference>
<dbReference type="InterPro" id="IPR040442">
    <property type="entry name" value="Pyrv_kinase-like_dom_sf"/>
</dbReference>
<evidence type="ECO:0000256" key="1">
    <source>
        <dbReference type="ARBA" id="ARBA00022723"/>
    </source>
</evidence>
<reference evidence="4" key="1">
    <citation type="submission" date="2021-03" db="EMBL/GenBank/DDBJ databases">
        <authorList>
            <person name="Tagirdzhanova G."/>
        </authorList>
    </citation>
    <scope>NUCLEOTIDE SEQUENCE</scope>
</reference>
<dbReference type="AlphaFoldDB" id="A0A8H3EJD9"/>
<name>A0A8H3EJD9_9LECA</name>
<proteinExistence type="predicted"/>
<keyword evidence="1" id="KW-0479">Metal-binding</keyword>
<dbReference type="InterPro" id="IPR015813">
    <property type="entry name" value="Pyrv/PenolPyrv_kinase-like_dom"/>
</dbReference>
<dbReference type="Proteomes" id="UP000664169">
    <property type="component" value="Unassembled WGS sequence"/>
</dbReference>
<evidence type="ECO:0000259" key="3">
    <source>
        <dbReference type="Pfam" id="PF03328"/>
    </source>
</evidence>
<feature type="domain" description="HpcH/HpaI aldolase/citrate lyase" evidence="3">
    <location>
        <begin position="50"/>
        <end position="227"/>
    </location>
</feature>
<dbReference type="OrthoDB" id="1621678at2759"/>
<dbReference type="Pfam" id="PF03328">
    <property type="entry name" value="HpcH_HpaI"/>
    <property type="match status" value="1"/>
</dbReference>
<protein>
    <recommendedName>
        <fullName evidence="3">HpcH/HpaI aldolase/citrate lyase domain-containing protein</fullName>
    </recommendedName>
</protein>
<sequence length="316" mass="34393">MGSIELPIQNGTHHEIRDMSYYRAPSLFQPHRCRQAIRDWRAGLIPAMNGCFLGITSPAVALFVAPMGFDHVLVDWAHSNCNTETMTQMVHNIAFASEGKSIPWVRIPGHEHHNIGYVLDAGASVMIPQIDTVEQARQVVSSAKFGMKANGSRSAPPFRLLPGVTDGVIDSSKTIHQNLNEQAAVCIQIETLEGIRNLDAILTEVKDIDAVWLGTLDVRVSMDLPHNGGRGGNEPEWLEAVDLFSSTLAKHPEVVWMGFAMGDDETFKAVAKDKAIVVTSGDVFGLMSLVGDLARSKQLLASLSNKKSDVETNGKA</sequence>
<dbReference type="InterPro" id="IPR050251">
    <property type="entry name" value="HpcH-HpaI_aldolase"/>
</dbReference>
<evidence type="ECO:0000313" key="5">
    <source>
        <dbReference type="Proteomes" id="UP000664169"/>
    </source>
</evidence>
<dbReference type="PANTHER" id="PTHR30502">
    <property type="entry name" value="2-KETO-3-DEOXY-L-RHAMNONATE ALDOLASE"/>
    <property type="match status" value="1"/>
</dbReference>
<dbReference type="EMBL" id="CAJPDQ010000003">
    <property type="protein sequence ID" value="CAF9906423.1"/>
    <property type="molecule type" value="Genomic_DNA"/>
</dbReference>
<gene>
    <name evidence="4" type="ORF">GOMPHAMPRED_004700</name>
</gene>
<evidence type="ECO:0000313" key="4">
    <source>
        <dbReference type="EMBL" id="CAF9906423.1"/>
    </source>
</evidence>
<comment type="caution">
    <text evidence="4">The sequence shown here is derived from an EMBL/GenBank/DDBJ whole genome shotgun (WGS) entry which is preliminary data.</text>
</comment>
<dbReference type="PANTHER" id="PTHR30502:SF8">
    <property type="entry name" value="SYNTHASE, PUTATIVE-RELATED"/>
    <property type="match status" value="1"/>
</dbReference>
<accession>A0A8H3EJD9</accession>
<keyword evidence="2" id="KW-0456">Lyase</keyword>
<evidence type="ECO:0000256" key="2">
    <source>
        <dbReference type="ARBA" id="ARBA00023239"/>
    </source>
</evidence>
<dbReference type="SUPFAM" id="SSF51621">
    <property type="entry name" value="Phosphoenolpyruvate/pyruvate domain"/>
    <property type="match status" value="1"/>
</dbReference>
<dbReference type="InterPro" id="IPR005000">
    <property type="entry name" value="Aldolase/citrate-lyase_domain"/>
</dbReference>
<dbReference type="GO" id="GO:0046872">
    <property type="term" value="F:metal ion binding"/>
    <property type="evidence" value="ECO:0007669"/>
    <property type="project" value="UniProtKB-KW"/>
</dbReference>
<organism evidence="4 5">
    <name type="scientific">Gomphillus americanus</name>
    <dbReference type="NCBI Taxonomy" id="1940652"/>
    <lineage>
        <taxon>Eukaryota</taxon>
        <taxon>Fungi</taxon>
        <taxon>Dikarya</taxon>
        <taxon>Ascomycota</taxon>
        <taxon>Pezizomycotina</taxon>
        <taxon>Lecanoromycetes</taxon>
        <taxon>OSLEUM clade</taxon>
        <taxon>Ostropomycetidae</taxon>
        <taxon>Ostropales</taxon>
        <taxon>Graphidaceae</taxon>
        <taxon>Gomphilloideae</taxon>
        <taxon>Gomphillus</taxon>
    </lineage>
</organism>